<feature type="transmembrane region" description="Helical" evidence="2">
    <location>
        <begin position="61"/>
        <end position="84"/>
    </location>
</feature>
<protein>
    <submittedName>
        <fullName evidence="3">YggT family protein</fullName>
    </submittedName>
</protein>
<keyword evidence="4" id="KW-1185">Reference proteome</keyword>
<comment type="similarity">
    <text evidence="1">Belongs to the YggT family.</text>
</comment>
<feature type="transmembrane region" description="Helical" evidence="2">
    <location>
        <begin position="96"/>
        <end position="116"/>
    </location>
</feature>
<keyword evidence="2" id="KW-0812">Transmembrane</keyword>
<accession>A0AA51RR25</accession>
<proteinExistence type="inferred from homology"/>
<keyword evidence="2" id="KW-0472">Membrane</keyword>
<keyword evidence="2" id="KW-1133">Transmembrane helix</keyword>
<reference evidence="3 4" key="1">
    <citation type="submission" date="2023-08" db="EMBL/GenBank/DDBJ databases">
        <title>Pleionea litopenaei sp. nov., isolated from stomach of juvenile Litopenaeus vannamei.</title>
        <authorList>
            <person name="Rho A.M."/>
            <person name="Hwang C.Y."/>
        </authorList>
    </citation>
    <scope>NUCLEOTIDE SEQUENCE [LARGE SCALE GENOMIC DNA]</scope>
    <source>
        <strain evidence="3 4">HL-JVS1</strain>
    </source>
</reference>
<dbReference type="EMBL" id="CP133548">
    <property type="protein sequence ID" value="WMS85894.1"/>
    <property type="molecule type" value="Genomic_DNA"/>
</dbReference>
<evidence type="ECO:0000313" key="4">
    <source>
        <dbReference type="Proteomes" id="UP001239782"/>
    </source>
</evidence>
<evidence type="ECO:0000313" key="3">
    <source>
        <dbReference type="EMBL" id="WMS85894.1"/>
    </source>
</evidence>
<dbReference type="KEGG" id="plei:Q9312_11760"/>
<feature type="transmembrane region" description="Helical" evidence="2">
    <location>
        <begin position="6"/>
        <end position="25"/>
    </location>
</feature>
<dbReference type="PANTHER" id="PTHR33219:SF14">
    <property type="entry name" value="PROTEIN COFACTOR ASSEMBLY OF COMPLEX C SUBUNIT B CCB3, CHLOROPLASTIC-RELATED"/>
    <property type="match status" value="1"/>
</dbReference>
<sequence length="193" mass="22141">MQTILLIVFYLIKLYASVVLLRFFMQYFRVDFYNPFAQTIVQLTNPTLKPLRRVIPGYRGLDIASLVLAFLLTTVMLSLAFNLWGLFTLTNLPKLAIIFVLQFFYTLLNLFFYLLIGRIIVSFIMMAAGSYQANPFASMLVQLTQPFMTPFQRIIPPIGMLDLSPILVFLLIRLTQEGLQYVASYIFPGLGLL</sequence>
<gene>
    <name evidence="3" type="ORF">Q9312_11760</name>
</gene>
<dbReference type="Proteomes" id="UP001239782">
    <property type="component" value="Chromosome"/>
</dbReference>
<organism evidence="3 4">
    <name type="scientific">Pleionea litopenaei</name>
    <dbReference type="NCBI Taxonomy" id="3070815"/>
    <lineage>
        <taxon>Bacteria</taxon>
        <taxon>Pseudomonadati</taxon>
        <taxon>Pseudomonadota</taxon>
        <taxon>Gammaproteobacteria</taxon>
        <taxon>Oceanospirillales</taxon>
        <taxon>Pleioneaceae</taxon>
        <taxon>Pleionea</taxon>
    </lineage>
</organism>
<dbReference type="InterPro" id="IPR003425">
    <property type="entry name" value="CCB3/YggT"/>
</dbReference>
<evidence type="ECO:0000256" key="1">
    <source>
        <dbReference type="ARBA" id="ARBA00010894"/>
    </source>
</evidence>
<dbReference type="AlphaFoldDB" id="A0AA51RR25"/>
<dbReference type="PANTHER" id="PTHR33219">
    <property type="entry name" value="YLMG HOMOLOG PROTEIN 2, CHLOROPLASTIC"/>
    <property type="match status" value="1"/>
</dbReference>
<dbReference type="RefSeq" id="WP_309201046.1">
    <property type="nucleotide sequence ID" value="NZ_CP133548.1"/>
</dbReference>
<dbReference type="GO" id="GO:0016020">
    <property type="term" value="C:membrane"/>
    <property type="evidence" value="ECO:0007669"/>
    <property type="project" value="InterPro"/>
</dbReference>
<name>A0AA51RR25_9GAMM</name>
<dbReference type="Pfam" id="PF02325">
    <property type="entry name" value="CCB3_YggT"/>
    <property type="match status" value="2"/>
</dbReference>
<evidence type="ECO:0000256" key="2">
    <source>
        <dbReference type="SAM" id="Phobius"/>
    </source>
</evidence>